<evidence type="ECO:0000256" key="3">
    <source>
        <dbReference type="ARBA" id="ARBA00022448"/>
    </source>
</evidence>
<evidence type="ECO:0000313" key="15">
    <source>
        <dbReference type="EMBL" id="EGC17981.1"/>
    </source>
</evidence>
<comment type="similarity">
    <text evidence="12">Belongs to the cytochrome b561 family.</text>
</comment>
<evidence type="ECO:0000313" key="16">
    <source>
        <dbReference type="Proteomes" id="UP000004088"/>
    </source>
</evidence>
<evidence type="ECO:0000256" key="7">
    <source>
        <dbReference type="ARBA" id="ARBA00022723"/>
    </source>
</evidence>
<keyword evidence="7" id="KW-0479">Metal-binding</keyword>
<dbReference type="Proteomes" id="UP000004088">
    <property type="component" value="Unassembled WGS sequence"/>
</dbReference>
<dbReference type="GO" id="GO:0009055">
    <property type="term" value="F:electron transfer activity"/>
    <property type="evidence" value="ECO:0007669"/>
    <property type="project" value="InterPro"/>
</dbReference>
<dbReference type="SUPFAM" id="SSF81342">
    <property type="entry name" value="Transmembrane di-heme cytochromes"/>
    <property type="match status" value="1"/>
</dbReference>
<comment type="subcellular location">
    <subcellularLocation>
        <location evidence="2">Cell membrane</location>
        <topology evidence="2">Multi-pass membrane protein</topology>
    </subcellularLocation>
</comment>
<dbReference type="PANTHER" id="PTHR30529:SF1">
    <property type="entry name" value="CYTOCHROME B561 HOMOLOG 2"/>
    <property type="match status" value="1"/>
</dbReference>
<dbReference type="InterPro" id="IPR011577">
    <property type="entry name" value="Cyt_b561_bac/Ni-Hgenase"/>
</dbReference>
<evidence type="ECO:0000256" key="4">
    <source>
        <dbReference type="ARBA" id="ARBA00022475"/>
    </source>
</evidence>
<feature type="domain" description="Cytochrome b561 bacterial/Ni-hydrogenase" evidence="14">
    <location>
        <begin position="8"/>
        <end position="168"/>
    </location>
</feature>
<feature type="transmembrane region" description="Helical" evidence="13">
    <location>
        <begin position="83"/>
        <end position="102"/>
    </location>
</feature>
<gene>
    <name evidence="15" type="primary">cybB</name>
    <name evidence="15" type="ORF">HMPREF9098_0534</name>
</gene>
<evidence type="ECO:0000256" key="12">
    <source>
        <dbReference type="ARBA" id="ARBA00037975"/>
    </source>
</evidence>
<comment type="cofactor">
    <cofactor evidence="1">
        <name>heme b</name>
        <dbReference type="ChEBI" id="CHEBI:60344"/>
    </cofactor>
</comment>
<feature type="transmembrane region" description="Helical" evidence="13">
    <location>
        <begin position="14"/>
        <end position="33"/>
    </location>
</feature>
<keyword evidence="5" id="KW-0349">Heme</keyword>
<dbReference type="HOGENOM" id="CLU_095321_3_1_4"/>
<keyword evidence="8" id="KW-0249">Electron transport</keyword>
<evidence type="ECO:0000256" key="1">
    <source>
        <dbReference type="ARBA" id="ARBA00001970"/>
    </source>
</evidence>
<organism evidence="15 16">
    <name type="scientific">Kingella denitrificans ATCC 33394</name>
    <dbReference type="NCBI Taxonomy" id="888741"/>
    <lineage>
        <taxon>Bacteria</taxon>
        <taxon>Pseudomonadati</taxon>
        <taxon>Pseudomonadota</taxon>
        <taxon>Betaproteobacteria</taxon>
        <taxon>Neisseriales</taxon>
        <taxon>Neisseriaceae</taxon>
        <taxon>Kingella</taxon>
    </lineage>
</organism>
<evidence type="ECO:0000256" key="10">
    <source>
        <dbReference type="ARBA" id="ARBA00023004"/>
    </source>
</evidence>
<feature type="transmembrane region" description="Helical" evidence="13">
    <location>
        <begin position="137"/>
        <end position="157"/>
    </location>
</feature>
<evidence type="ECO:0000256" key="13">
    <source>
        <dbReference type="SAM" id="Phobius"/>
    </source>
</evidence>
<keyword evidence="3" id="KW-0813">Transport</keyword>
<evidence type="ECO:0000256" key="6">
    <source>
        <dbReference type="ARBA" id="ARBA00022692"/>
    </source>
</evidence>
<dbReference type="STRING" id="888741.HMPREF9098_0534"/>
<evidence type="ECO:0000256" key="9">
    <source>
        <dbReference type="ARBA" id="ARBA00022989"/>
    </source>
</evidence>
<keyword evidence="4" id="KW-1003">Cell membrane</keyword>
<sequence length="171" mass="19082">MQDTPQYYGTISRLLHWLMAAAFAFMLFTAIMWNINEDYFSLMGYHKSVGTILAVLIVLRVVWSAINASRRPLSAPVVKLGHAALYLLMIAVPFIGLIRQYGAARGPLNVFGIEVMTGSPEKIEWMVNLGNAAHGKLAFLLFFLAAGHIVMAVIHQLRGEKIINRMIGPRR</sequence>
<dbReference type="GO" id="GO:0022904">
    <property type="term" value="P:respiratory electron transport chain"/>
    <property type="evidence" value="ECO:0007669"/>
    <property type="project" value="InterPro"/>
</dbReference>
<dbReference type="GO" id="GO:0046872">
    <property type="term" value="F:metal ion binding"/>
    <property type="evidence" value="ECO:0007669"/>
    <property type="project" value="UniProtKB-KW"/>
</dbReference>
<evidence type="ECO:0000259" key="14">
    <source>
        <dbReference type="Pfam" id="PF01292"/>
    </source>
</evidence>
<dbReference type="PANTHER" id="PTHR30529">
    <property type="entry name" value="CYTOCHROME B561"/>
    <property type="match status" value="1"/>
</dbReference>
<keyword evidence="9 13" id="KW-1133">Transmembrane helix</keyword>
<proteinExistence type="inferred from homology"/>
<dbReference type="EMBL" id="AEWV01000008">
    <property type="protein sequence ID" value="EGC17981.1"/>
    <property type="molecule type" value="Genomic_DNA"/>
</dbReference>
<dbReference type="GO" id="GO:0020037">
    <property type="term" value="F:heme binding"/>
    <property type="evidence" value="ECO:0007669"/>
    <property type="project" value="TreeGrafter"/>
</dbReference>
<feature type="transmembrane region" description="Helical" evidence="13">
    <location>
        <begin position="45"/>
        <end position="63"/>
    </location>
</feature>
<evidence type="ECO:0000256" key="11">
    <source>
        <dbReference type="ARBA" id="ARBA00023136"/>
    </source>
</evidence>
<keyword evidence="6 13" id="KW-0812">Transmembrane</keyword>
<keyword evidence="10" id="KW-0408">Iron</keyword>
<keyword evidence="16" id="KW-1185">Reference proteome</keyword>
<name>F0EXF0_9NEIS</name>
<dbReference type="InterPro" id="IPR052168">
    <property type="entry name" value="Cytochrome_b561_oxidase"/>
</dbReference>
<dbReference type="RefSeq" id="WP_003781628.1">
    <property type="nucleotide sequence ID" value="NZ_GL870929.1"/>
</dbReference>
<dbReference type="InterPro" id="IPR016174">
    <property type="entry name" value="Di-haem_cyt_TM"/>
</dbReference>
<accession>F0EXF0</accession>
<dbReference type="Gene3D" id="1.20.950.20">
    <property type="entry name" value="Transmembrane di-heme cytochromes, Chain C"/>
    <property type="match status" value="1"/>
</dbReference>
<evidence type="ECO:0000256" key="5">
    <source>
        <dbReference type="ARBA" id="ARBA00022617"/>
    </source>
</evidence>
<comment type="caution">
    <text evidence="15">The sequence shown here is derived from an EMBL/GenBank/DDBJ whole genome shotgun (WGS) entry which is preliminary data.</text>
</comment>
<keyword evidence="11 13" id="KW-0472">Membrane</keyword>
<dbReference type="Pfam" id="PF01292">
    <property type="entry name" value="Ni_hydr_CYTB"/>
    <property type="match status" value="1"/>
</dbReference>
<protein>
    <submittedName>
        <fullName evidence="15">Nickel-dependent hydrogenases B-type cytochrome subunit</fullName>
    </submittedName>
</protein>
<reference evidence="15 16" key="1">
    <citation type="submission" date="2011-01" db="EMBL/GenBank/DDBJ databases">
        <authorList>
            <person name="Muzny D."/>
            <person name="Qin X."/>
            <person name="Deng J."/>
            <person name="Jiang H."/>
            <person name="Liu Y."/>
            <person name="Qu J."/>
            <person name="Song X.-Z."/>
            <person name="Zhang L."/>
            <person name="Thornton R."/>
            <person name="Coyle M."/>
            <person name="Francisco L."/>
            <person name="Jackson L."/>
            <person name="Javaid M."/>
            <person name="Korchina V."/>
            <person name="Kovar C."/>
            <person name="Mata R."/>
            <person name="Mathew T."/>
            <person name="Ngo R."/>
            <person name="Nguyen L."/>
            <person name="Nguyen N."/>
            <person name="Okwuonu G."/>
            <person name="Ongeri F."/>
            <person name="Pham C."/>
            <person name="Simmons D."/>
            <person name="Wilczek-Boney K."/>
            <person name="Hale W."/>
            <person name="Jakkamsetti A."/>
            <person name="Pham P."/>
            <person name="Ruth R."/>
            <person name="San Lucas F."/>
            <person name="Warren J."/>
            <person name="Zhang J."/>
            <person name="Zhao Z."/>
            <person name="Zhou C."/>
            <person name="Zhu D."/>
            <person name="Lee S."/>
            <person name="Bess C."/>
            <person name="Blankenburg K."/>
            <person name="Forbes L."/>
            <person name="Fu Q."/>
            <person name="Gubbala S."/>
            <person name="Hirani K."/>
            <person name="Jayaseelan J.C."/>
            <person name="Lara F."/>
            <person name="Munidasa M."/>
            <person name="Palculict T."/>
            <person name="Patil S."/>
            <person name="Pu L.-L."/>
            <person name="Saada N."/>
            <person name="Tang L."/>
            <person name="Weissenberger G."/>
            <person name="Zhu Y."/>
            <person name="Hemphill L."/>
            <person name="Shang Y."/>
            <person name="Youmans B."/>
            <person name="Ayvaz T."/>
            <person name="Ross M."/>
            <person name="Santibanez J."/>
            <person name="Aqrawi P."/>
            <person name="Gross S."/>
            <person name="Joshi V."/>
            <person name="Fowler G."/>
            <person name="Nazareth L."/>
            <person name="Reid J."/>
            <person name="Worley K."/>
            <person name="Petrosino J."/>
            <person name="Highlander S."/>
            <person name="Gibbs R."/>
        </authorList>
    </citation>
    <scope>NUCLEOTIDE SEQUENCE [LARGE SCALE GENOMIC DNA]</scope>
    <source>
        <strain evidence="15 16">ATCC 33394</strain>
    </source>
</reference>
<dbReference type="GO" id="GO:0005886">
    <property type="term" value="C:plasma membrane"/>
    <property type="evidence" value="ECO:0007669"/>
    <property type="project" value="UniProtKB-SubCell"/>
</dbReference>
<dbReference type="AlphaFoldDB" id="F0EXF0"/>
<evidence type="ECO:0000256" key="8">
    <source>
        <dbReference type="ARBA" id="ARBA00022982"/>
    </source>
</evidence>
<evidence type="ECO:0000256" key="2">
    <source>
        <dbReference type="ARBA" id="ARBA00004651"/>
    </source>
</evidence>